<dbReference type="Gramene" id="OPUNC08G08420.1">
    <property type="protein sequence ID" value="OPUNC08G08420.1"/>
    <property type="gene ID" value="OPUNC08G08420"/>
</dbReference>
<reference evidence="2" key="2">
    <citation type="submission" date="2018-05" db="EMBL/GenBank/DDBJ databases">
        <title>OpunRS2 (Oryza punctata Reference Sequence Version 2).</title>
        <authorList>
            <person name="Zhang J."/>
            <person name="Kudrna D."/>
            <person name="Lee S."/>
            <person name="Talag J."/>
            <person name="Welchert J."/>
            <person name="Wing R.A."/>
        </authorList>
    </citation>
    <scope>NUCLEOTIDE SEQUENCE [LARGE SCALE GENOMIC DNA]</scope>
</reference>
<dbReference type="HOGENOM" id="CLU_1996342_0_0_1"/>
<reference evidence="2" key="1">
    <citation type="submission" date="2015-04" db="UniProtKB">
        <authorList>
            <consortium name="EnsemblPlants"/>
        </authorList>
    </citation>
    <scope>IDENTIFICATION</scope>
</reference>
<evidence type="ECO:0000313" key="2">
    <source>
        <dbReference type="EnsemblPlants" id="OPUNC08G08420.1"/>
    </source>
</evidence>
<dbReference type="EnsemblPlants" id="OPUNC08G08420.1">
    <property type="protein sequence ID" value="OPUNC08G08420.1"/>
    <property type="gene ID" value="OPUNC08G08420"/>
</dbReference>
<feature type="region of interest" description="Disordered" evidence="1">
    <location>
        <begin position="90"/>
        <end position="125"/>
    </location>
</feature>
<feature type="compositionally biased region" description="Polar residues" evidence="1">
    <location>
        <begin position="91"/>
        <end position="103"/>
    </location>
</feature>
<evidence type="ECO:0000256" key="1">
    <source>
        <dbReference type="SAM" id="MobiDB-lite"/>
    </source>
</evidence>
<protein>
    <submittedName>
        <fullName evidence="2">Uncharacterized protein</fullName>
    </submittedName>
</protein>
<name>A0A0E0LTA9_ORYPU</name>
<dbReference type="AlphaFoldDB" id="A0A0E0LTA9"/>
<evidence type="ECO:0000313" key="3">
    <source>
        <dbReference type="Proteomes" id="UP000026962"/>
    </source>
</evidence>
<sequence length="125" mass="13322">MTYSGTQLLPISPCGRSDVAARRHIAATAAAACDIAASRLTTTARLAAITTRPRPSSPRAVAASARRRLAPSPRLWLSFWVVKNFPGTWGKPSSQGRTLQTPRLGTASAFSAEVRHRSAPLTEQA</sequence>
<proteinExistence type="predicted"/>
<dbReference type="Proteomes" id="UP000026962">
    <property type="component" value="Chromosome 8"/>
</dbReference>
<keyword evidence="3" id="KW-1185">Reference proteome</keyword>
<accession>A0A0E0LTA9</accession>
<organism evidence="2">
    <name type="scientific">Oryza punctata</name>
    <name type="common">Red rice</name>
    <dbReference type="NCBI Taxonomy" id="4537"/>
    <lineage>
        <taxon>Eukaryota</taxon>
        <taxon>Viridiplantae</taxon>
        <taxon>Streptophyta</taxon>
        <taxon>Embryophyta</taxon>
        <taxon>Tracheophyta</taxon>
        <taxon>Spermatophyta</taxon>
        <taxon>Magnoliopsida</taxon>
        <taxon>Liliopsida</taxon>
        <taxon>Poales</taxon>
        <taxon>Poaceae</taxon>
        <taxon>BOP clade</taxon>
        <taxon>Oryzoideae</taxon>
        <taxon>Oryzeae</taxon>
        <taxon>Oryzinae</taxon>
        <taxon>Oryza</taxon>
    </lineage>
</organism>